<name>A0ABM1BNB0_LIMPO</name>
<dbReference type="PANTHER" id="PTHR28624">
    <property type="entry name" value="COILED-COIL DOMAIN-CONTAINING PROTEIN 51"/>
    <property type="match status" value="1"/>
</dbReference>
<feature type="transmembrane region" description="Helical" evidence="1">
    <location>
        <begin position="343"/>
        <end position="364"/>
    </location>
</feature>
<reference evidence="3" key="1">
    <citation type="submission" date="2025-08" db="UniProtKB">
        <authorList>
            <consortium name="RefSeq"/>
        </authorList>
    </citation>
    <scope>IDENTIFICATION</scope>
    <source>
        <tissue evidence="3">Muscle</tissue>
    </source>
</reference>
<keyword evidence="1" id="KW-1133">Transmembrane helix</keyword>
<dbReference type="InterPro" id="IPR037660">
    <property type="entry name" value="CCDC51"/>
</dbReference>
<proteinExistence type="predicted"/>
<dbReference type="PANTHER" id="PTHR28624:SF1">
    <property type="entry name" value="MITOCHONDRIAL POTASSIUM CHANNEL"/>
    <property type="match status" value="1"/>
</dbReference>
<dbReference type="Proteomes" id="UP000694941">
    <property type="component" value="Unplaced"/>
</dbReference>
<gene>
    <name evidence="3" type="primary">LOC106469499</name>
</gene>
<evidence type="ECO:0000313" key="2">
    <source>
        <dbReference type="Proteomes" id="UP000694941"/>
    </source>
</evidence>
<evidence type="ECO:0000256" key="1">
    <source>
        <dbReference type="SAM" id="Phobius"/>
    </source>
</evidence>
<dbReference type="GeneID" id="106469499"/>
<organism evidence="2 3">
    <name type="scientific">Limulus polyphemus</name>
    <name type="common">Atlantic horseshoe crab</name>
    <dbReference type="NCBI Taxonomy" id="6850"/>
    <lineage>
        <taxon>Eukaryota</taxon>
        <taxon>Metazoa</taxon>
        <taxon>Ecdysozoa</taxon>
        <taxon>Arthropoda</taxon>
        <taxon>Chelicerata</taxon>
        <taxon>Merostomata</taxon>
        <taxon>Xiphosura</taxon>
        <taxon>Limulidae</taxon>
        <taxon>Limulus</taxon>
    </lineage>
</organism>
<accession>A0ABM1BNB0</accession>
<feature type="transmembrane region" description="Helical" evidence="1">
    <location>
        <begin position="172"/>
        <end position="195"/>
    </location>
</feature>
<protein>
    <submittedName>
        <fullName evidence="3">Coiled-coil domain-containing protein 51-like isoform X1</fullName>
    </submittedName>
</protein>
<evidence type="ECO:0000313" key="3">
    <source>
        <dbReference type="RefSeq" id="XP_013785452.1"/>
    </source>
</evidence>
<keyword evidence="1" id="KW-0812">Transmembrane</keyword>
<keyword evidence="2" id="KW-1185">Reference proteome</keyword>
<keyword evidence="1" id="KW-0472">Membrane</keyword>
<dbReference type="RefSeq" id="XP_013785452.1">
    <property type="nucleotide sequence ID" value="XM_013929998.2"/>
</dbReference>
<sequence length="370" mass="42424">MARIGSLKYIFSRRFIEICHNHYNINKHMSSISNYLSPKMSSEPMVEKMSRLMKYYEDFIGLTEVKAAQDKVLQAERKFNDTQELRRDRQQQIQHIASRLKQIHAELDKTTRGEDRYLTLITQEHTIIKEEKNLIEEFKQLEKNEREYFSALSLAVRESHEKERAQAERTKYWSVIGSVCGAVIGILGTSINNWLRMKELRGLVQETAGHGDLQKLFSSLNDVLKTQYAQVTGFIEDLKKILVQHRESSETSIKHEDCIGGSEIVDTHIDSMETKSHQILSVLQRQEKVLSEDMKEVKTLLAAHVGLKDFGGDIPPPTAVYVGEDVGKLVKNTEKNLEWKMKINSLATVAMVYGIFAITLPLVMHFSKGP</sequence>